<organism evidence="2 3">
    <name type="scientific">Orbilia ellipsospora</name>
    <dbReference type="NCBI Taxonomy" id="2528407"/>
    <lineage>
        <taxon>Eukaryota</taxon>
        <taxon>Fungi</taxon>
        <taxon>Dikarya</taxon>
        <taxon>Ascomycota</taxon>
        <taxon>Pezizomycotina</taxon>
        <taxon>Orbiliomycetes</taxon>
        <taxon>Orbiliales</taxon>
        <taxon>Orbiliaceae</taxon>
        <taxon>Orbilia</taxon>
    </lineage>
</organism>
<comment type="caution">
    <text evidence="2">The sequence shown here is derived from an EMBL/GenBank/DDBJ whole genome shotgun (WGS) entry which is preliminary data.</text>
</comment>
<name>A0AAV9X637_9PEZI</name>
<protein>
    <recommendedName>
        <fullName evidence="4">Transcriptional regulator</fullName>
    </recommendedName>
</protein>
<dbReference type="AlphaFoldDB" id="A0AAV9X637"/>
<sequence length="258" mass="28744">MYLRAIHAELEIPLLRKFIRSNPLGILVTALESPNFPTLQCTHIPWILDIKDEESTSELGIIRGHLARANPHSKALIEASKLLSPSNGPLEKEVTIIFNGPAHSYVTPKFYVETKPETGKVVPTWNYSAAQIYGKAKIFWDTDNEETSSWLGTQIDDLTKHTESTIMNHTGGQNLPPWEVSDAPDRFIELLKKAIIGIEIVVDRLEGKYKMSQESSDGDRKGVIKGFESQGTDNGTLMAKTVEERAAMKEQKAKKGTT</sequence>
<feature type="region of interest" description="Disordered" evidence="1">
    <location>
        <begin position="212"/>
        <end position="238"/>
    </location>
</feature>
<dbReference type="PANTHER" id="PTHR35802:SF1">
    <property type="entry name" value="PROTEASE SYNTHASE AND SPORULATION PROTEIN PAI 2"/>
    <property type="match status" value="1"/>
</dbReference>
<keyword evidence="3" id="KW-1185">Reference proteome</keyword>
<dbReference type="SUPFAM" id="SSF50475">
    <property type="entry name" value="FMN-binding split barrel"/>
    <property type="match status" value="1"/>
</dbReference>
<evidence type="ECO:0000313" key="2">
    <source>
        <dbReference type="EMBL" id="KAK6537418.1"/>
    </source>
</evidence>
<feature type="compositionally biased region" description="Basic and acidic residues" evidence="1">
    <location>
        <begin position="212"/>
        <end position="222"/>
    </location>
</feature>
<reference evidence="2 3" key="1">
    <citation type="submission" date="2019-10" db="EMBL/GenBank/DDBJ databases">
        <authorList>
            <person name="Palmer J.M."/>
        </authorList>
    </citation>
    <scope>NUCLEOTIDE SEQUENCE [LARGE SCALE GENOMIC DNA]</scope>
    <source>
        <strain evidence="2 3">TWF694</strain>
    </source>
</reference>
<dbReference type="InterPro" id="IPR012349">
    <property type="entry name" value="Split_barrel_FMN-bd"/>
</dbReference>
<evidence type="ECO:0000256" key="1">
    <source>
        <dbReference type="SAM" id="MobiDB-lite"/>
    </source>
</evidence>
<dbReference type="InterPro" id="IPR007396">
    <property type="entry name" value="TR_PAI2-type"/>
</dbReference>
<dbReference type="Gene3D" id="2.30.110.10">
    <property type="entry name" value="Electron Transport, Fmn-binding Protein, Chain A"/>
    <property type="match status" value="1"/>
</dbReference>
<dbReference type="Pfam" id="PF04299">
    <property type="entry name" value="FMN_bind_2"/>
    <property type="match status" value="1"/>
</dbReference>
<accession>A0AAV9X637</accession>
<evidence type="ECO:0008006" key="4">
    <source>
        <dbReference type="Google" id="ProtNLM"/>
    </source>
</evidence>
<dbReference type="PIRSF" id="PIRSF010372">
    <property type="entry name" value="PaiB"/>
    <property type="match status" value="1"/>
</dbReference>
<dbReference type="PANTHER" id="PTHR35802">
    <property type="entry name" value="PROTEASE SYNTHASE AND SPORULATION PROTEIN PAI 2"/>
    <property type="match status" value="1"/>
</dbReference>
<dbReference type="Proteomes" id="UP001365542">
    <property type="component" value="Unassembled WGS sequence"/>
</dbReference>
<gene>
    <name evidence="2" type="ORF">TWF694_011605</name>
</gene>
<evidence type="ECO:0000313" key="3">
    <source>
        <dbReference type="Proteomes" id="UP001365542"/>
    </source>
</evidence>
<dbReference type="EMBL" id="JAVHJO010000009">
    <property type="protein sequence ID" value="KAK6537418.1"/>
    <property type="molecule type" value="Genomic_DNA"/>
</dbReference>
<proteinExistence type="predicted"/>